<proteinExistence type="predicted"/>
<dbReference type="AlphaFoldDB" id="A0A8X6PWZ2"/>
<dbReference type="EMBL" id="BMAW01025830">
    <property type="protein sequence ID" value="GFT94079.1"/>
    <property type="molecule type" value="Genomic_DNA"/>
</dbReference>
<comment type="caution">
    <text evidence="1">The sequence shown here is derived from an EMBL/GenBank/DDBJ whole genome shotgun (WGS) entry which is preliminary data.</text>
</comment>
<reference evidence="1" key="1">
    <citation type="submission" date="2020-08" db="EMBL/GenBank/DDBJ databases">
        <title>Multicomponent nature underlies the extraordinary mechanical properties of spider dragline silk.</title>
        <authorList>
            <person name="Kono N."/>
            <person name="Nakamura H."/>
            <person name="Mori M."/>
            <person name="Yoshida Y."/>
            <person name="Ohtoshi R."/>
            <person name="Malay A.D."/>
            <person name="Moran D.A.P."/>
            <person name="Tomita M."/>
            <person name="Numata K."/>
            <person name="Arakawa K."/>
        </authorList>
    </citation>
    <scope>NUCLEOTIDE SEQUENCE</scope>
</reference>
<accession>A0A8X6PWZ2</accession>
<evidence type="ECO:0000313" key="1">
    <source>
        <dbReference type="EMBL" id="GFT94079.1"/>
    </source>
</evidence>
<organism evidence="1 2">
    <name type="scientific">Nephila pilipes</name>
    <name type="common">Giant wood spider</name>
    <name type="synonym">Nephila maculata</name>
    <dbReference type="NCBI Taxonomy" id="299642"/>
    <lineage>
        <taxon>Eukaryota</taxon>
        <taxon>Metazoa</taxon>
        <taxon>Ecdysozoa</taxon>
        <taxon>Arthropoda</taxon>
        <taxon>Chelicerata</taxon>
        <taxon>Arachnida</taxon>
        <taxon>Araneae</taxon>
        <taxon>Araneomorphae</taxon>
        <taxon>Entelegynae</taxon>
        <taxon>Araneoidea</taxon>
        <taxon>Nephilidae</taxon>
        <taxon>Nephila</taxon>
    </lineage>
</organism>
<sequence>MILDGMLMCNGSPLMYSTIFMFVDFLDSSQYSSNPKGMHLTKRKSHSFLTTFRKFGGVLILAQKLLESRQSFNFSKEEFEESPISPRKTA</sequence>
<gene>
    <name evidence="1" type="ORF">NPIL_148741</name>
</gene>
<evidence type="ECO:0000313" key="2">
    <source>
        <dbReference type="Proteomes" id="UP000887013"/>
    </source>
</evidence>
<name>A0A8X6PWZ2_NEPPI</name>
<keyword evidence="2" id="KW-1185">Reference proteome</keyword>
<protein>
    <submittedName>
        <fullName evidence="1">Uncharacterized protein</fullName>
    </submittedName>
</protein>
<dbReference type="Proteomes" id="UP000887013">
    <property type="component" value="Unassembled WGS sequence"/>
</dbReference>